<protein>
    <submittedName>
        <fullName evidence="1">Uncharacterized protein</fullName>
    </submittedName>
</protein>
<sequence>MADSHEVPNWETFLRFLGKRCQVLENLNYSACFDSKLKLLNATATDGNVLTRVTERGELIPNFISQAKTTYVLLSIASIYVKDNCREYKQSREILDSASQGTFIANDCATFLELKINKTNVPVGGLNCASITVGQQVTTELFSKIVIL</sequence>
<proteinExistence type="predicted"/>
<evidence type="ECO:0000313" key="1">
    <source>
        <dbReference type="EMBL" id="GFS83717.1"/>
    </source>
</evidence>
<organism evidence="1 2">
    <name type="scientific">Nephila pilipes</name>
    <name type="common">Giant wood spider</name>
    <name type="synonym">Nephila maculata</name>
    <dbReference type="NCBI Taxonomy" id="299642"/>
    <lineage>
        <taxon>Eukaryota</taxon>
        <taxon>Metazoa</taxon>
        <taxon>Ecdysozoa</taxon>
        <taxon>Arthropoda</taxon>
        <taxon>Chelicerata</taxon>
        <taxon>Arachnida</taxon>
        <taxon>Araneae</taxon>
        <taxon>Araneomorphae</taxon>
        <taxon>Entelegynae</taxon>
        <taxon>Araneoidea</taxon>
        <taxon>Nephilidae</taxon>
        <taxon>Nephila</taxon>
    </lineage>
</organism>
<dbReference type="OrthoDB" id="6433154at2759"/>
<name>A0A8X6MXW5_NEPPI</name>
<keyword evidence="2" id="KW-1185">Reference proteome</keyword>
<reference evidence="1" key="1">
    <citation type="submission" date="2020-08" db="EMBL/GenBank/DDBJ databases">
        <title>Multicomponent nature underlies the extraordinary mechanical properties of spider dragline silk.</title>
        <authorList>
            <person name="Kono N."/>
            <person name="Nakamura H."/>
            <person name="Mori M."/>
            <person name="Yoshida Y."/>
            <person name="Ohtoshi R."/>
            <person name="Malay A.D."/>
            <person name="Moran D.A.P."/>
            <person name="Tomita M."/>
            <person name="Numata K."/>
            <person name="Arakawa K."/>
        </authorList>
    </citation>
    <scope>NUCLEOTIDE SEQUENCE</scope>
</reference>
<dbReference type="AlphaFoldDB" id="A0A8X6MXW5"/>
<accession>A0A8X6MXW5</accession>
<evidence type="ECO:0000313" key="2">
    <source>
        <dbReference type="Proteomes" id="UP000887013"/>
    </source>
</evidence>
<comment type="caution">
    <text evidence="1">The sequence shown here is derived from an EMBL/GenBank/DDBJ whole genome shotgun (WGS) entry which is preliminary data.</text>
</comment>
<dbReference type="Proteomes" id="UP000887013">
    <property type="component" value="Unassembled WGS sequence"/>
</dbReference>
<dbReference type="EMBL" id="BMAW01098231">
    <property type="protein sequence ID" value="GFS83717.1"/>
    <property type="molecule type" value="Genomic_DNA"/>
</dbReference>
<gene>
    <name evidence="1" type="ORF">NPIL_647261</name>
</gene>